<dbReference type="PROSITE" id="PS50330">
    <property type="entry name" value="UIM"/>
    <property type="match status" value="1"/>
</dbReference>
<dbReference type="AlphaFoldDB" id="A0A7R9KF74"/>
<dbReference type="FunFam" id="4.10.1110.10:FF:000003">
    <property type="entry name" value="AN1-type zinc finger protein 2B isoform X1"/>
    <property type="match status" value="1"/>
</dbReference>
<dbReference type="SMART" id="SM00154">
    <property type="entry name" value="ZnF_AN1"/>
    <property type="match status" value="2"/>
</dbReference>
<sequence>MEFPDLGQHCSHEECHRLDFLPVKCDLCANVYCLDHYSYSSHKCPNAHHLDNQVPICPLCNQPVPITRGQLPDIRVGQHIDQDCESDPAIKKRKQIYRNKCSVKGCKQKELMQLLCTECQQNYCLKHRHPADHSCEPAANSRPQTSKSGSAAMKRFEQMKSNVTQRVVQMTNQMKPSAQPVMTTASNGTDFRVPNDYSEDEALARALQQSMIDEQNHSSGSAVNTTQYDRDLAKAIEESQRNAVKNRDKCHIS</sequence>
<reference evidence="7" key="1">
    <citation type="submission" date="2020-11" db="EMBL/GenBank/DDBJ databases">
        <authorList>
            <person name="Tran Van P."/>
        </authorList>
    </citation>
    <scope>NUCLEOTIDE SEQUENCE</scope>
</reference>
<dbReference type="InterPro" id="IPR000058">
    <property type="entry name" value="Znf_AN1"/>
</dbReference>
<evidence type="ECO:0000256" key="2">
    <source>
        <dbReference type="ARBA" id="ARBA00022737"/>
    </source>
</evidence>
<evidence type="ECO:0000256" key="4">
    <source>
        <dbReference type="ARBA" id="ARBA00022833"/>
    </source>
</evidence>
<evidence type="ECO:0000256" key="1">
    <source>
        <dbReference type="ARBA" id="ARBA00022723"/>
    </source>
</evidence>
<evidence type="ECO:0000256" key="5">
    <source>
        <dbReference type="PROSITE-ProRule" id="PRU00449"/>
    </source>
</evidence>
<dbReference type="InterPro" id="IPR057357">
    <property type="entry name" value="Znf-C2H2_ZFAND2A/B"/>
</dbReference>
<evidence type="ECO:0000313" key="7">
    <source>
        <dbReference type="EMBL" id="CAD7620644.1"/>
    </source>
</evidence>
<dbReference type="GO" id="GO:0045047">
    <property type="term" value="P:protein targeting to ER"/>
    <property type="evidence" value="ECO:0007669"/>
    <property type="project" value="TreeGrafter"/>
</dbReference>
<dbReference type="PANTHER" id="PTHR14677:SF20">
    <property type="entry name" value="ZINC FINGER AN1-TYPE CONTAINING 2A-RELATED"/>
    <property type="match status" value="1"/>
</dbReference>
<evidence type="ECO:0000259" key="6">
    <source>
        <dbReference type="PROSITE" id="PS51039"/>
    </source>
</evidence>
<dbReference type="SMART" id="SM00726">
    <property type="entry name" value="UIM"/>
    <property type="match status" value="2"/>
</dbReference>
<dbReference type="EMBL" id="OC854869">
    <property type="protein sequence ID" value="CAD7620644.1"/>
    <property type="molecule type" value="Genomic_DNA"/>
</dbReference>
<feature type="domain" description="AN1-type" evidence="6">
    <location>
        <begin position="95"/>
        <end position="143"/>
    </location>
</feature>
<proteinExistence type="predicted"/>
<dbReference type="PROSITE" id="PS51039">
    <property type="entry name" value="ZF_AN1"/>
    <property type="match status" value="2"/>
</dbReference>
<dbReference type="SUPFAM" id="SSF118310">
    <property type="entry name" value="AN1-like Zinc finger"/>
    <property type="match status" value="2"/>
</dbReference>
<dbReference type="GO" id="GO:0008270">
    <property type="term" value="F:zinc ion binding"/>
    <property type="evidence" value="ECO:0007669"/>
    <property type="project" value="UniProtKB-KW"/>
</dbReference>
<dbReference type="OrthoDB" id="431929at2759"/>
<keyword evidence="3 5" id="KW-0863">Zinc-finger</keyword>
<evidence type="ECO:0000256" key="3">
    <source>
        <dbReference type="ARBA" id="ARBA00022771"/>
    </source>
</evidence>
<name>A0A7R9KF74_9ACAR</name>
<dbReference type="InterPro" id="IPR035896">
    <property type="entry name" value="AN1-like_Znf"/>
</dbReference>
<organism evidence="7">
    <name type="scientific">Medioppia subpectinata</name>
    <dbReference type="NCBI Taxonomy" id="1979941"/>
    <lineage>
        <taxon>Eukaryota</taxon>
        <taxon>Metazoa</taxon>
        <taxon>Ecdysozoa</taxon>
        <taxon>Arthropoda</taxon>
        <taxon>Chelicerata</taxon>
        <taxon>Arachnida</taxon>
        <taxon>Acari</taxon>
        <taxon>Acariformes</taxon>
        <taxon>Sarcoptiformes</taxon>
        <taxon>Oribatida</taxon>
        <taxon>Brachypylina</taxon>
        <taxon>Oppioidea</taxon>
        <taxon>Oppiidae</taxon>
        <taxon>Medioppia</taxon>
    </lineage>
</organism>
<keyword evidence="2" id="KW-0677">Repeat</keyword>
<gene>
    <name evidence="7" type="ORF">OSB1V03_LOCUS1125</name>
</gene>
<dbReference type="Pfam" id="PF25403">
    <property type="entry name" value="zf-C2H2_ZFAND2"/>
    <property type="match status" value="1"/>
</dbReference>
<dbReference type="GO" id="GO:0043161">
    <property type="term" value="P:proteasome-mediated ubiquitin-dependent protein catabolic process"/>
    <property type="evidence" value="ECO:0007669"/>
    <property type="project" value="TreeGrafter"/>
</dbReference>
<dbReference type="Pfam" id="PF01428">
    <property type="entry name" value="zf-AN1"/>
    <property type="match status" value="2"/>
</dbReference>
<keyword evidence="8" id="KW-1185">Reference proteome</keyword>
<dbReference type="InterPro" id="IPR003903">
    <property type="entry name" value="UIM_dom"/>
</dbReference>
<dbReference type="Gene3D" id="4.10.1110.10">
    <property type="entry name" value="AN1-like Zinc finger"/>
    <property type="match status" value="2"/>
</dbReference>
<evidence type="ECO:0000313" key="8">
    <source>
        <dbReference type="Proteomes" id="UP000759131"/>
    </source>
</evidence>
<keyword evidence="1" id="KW-0479">Metal-binding</keyword>
<feature type="domain" description="AN1-type" evidence="6">
    <location>
        <begin position="4"/>
        <end position="52"/>
    </location>
</feature>
<dbReference type="Proteomes" id="UP000759131">
    <property type="component" value="Unassembled WGS sequence"/>
</dbReference>
<dbReference type="EMBL" id="CAJPIZ010000294">
    <property type="protein sequence ID" value="CAG2101074.1"/>
    <property type="molecule type" value="Genomic_DNA"/>
</dbReference>
<dbReference type="GO" id="GO:0005783">
    <property type="term" value="C:endoplasmic reticulum"/>
    <property type="evidence" value="ECO:0007669"/>
    <property type="project" value="TreeGrafter"/>
</dbReference>
<protein>
    <recommendedName>
        <fullName evidence="6">AN1-type domain-containing protein</fullName>
    </recommendedName>
</protein>
<keyword evidence="4" id="KW-0862">Zinc</keyword>
<accession>A0A7R9KF74</accession>
<dbReference type="PANTHER" id="PTHR14677">
    <property type="entry name" value="ARSENITE INDUCUBLE RNA ASSOCIATED PROTEIN AIP-1-RELATED"/>
    <property type="match status" value="1"/>
</dbReference>